<reference evidence="3 4" key="1">
    <citation type="submission" date="2016-06" db="EMBL/GenBank/DDBJ databases">
        <authorList>
            <consortium name="Pathogen Informatics"/>
        </authorList>
    </citation>
    <scope>NUCLEOTIDE SEQUENCE [LARGE SCALE GENOMIC DNA]</scope>
    <source>
        <strain evidence="3">PmlGA01</strain>
    </source>
</reference>
<dbReference type="AlphaFoldDB" id="A0A1C3KCG5"/>
<dbReference type="EMBL" id="LT594497">
    <property type="protein sequence ID" value="SBT71274.1"/>
    <property type="molecule type" value="Genomic_DNA"/>
</dbReference>
<evidence type="ECO:0000256" key="2">
    <source>
        <dbReference type="SAM" id="Phobius"/>
    </source>
</evidence>
<keyword evidence="2" id="KW-0812">Transmembrane</keyword>
<accession>A0A1C3KCG5</accession>
<protein>
    <submittedName>
        <fullName evidence="3">Uncharacterized protein</fullName>
    </submittedName>
</protein>
<feature type="compositionally biased region" description="Basic residues" evidence="1">
    <location>
        <begin position="32"/>
        <end position="44"/>
    </location>
</feature>
<evidence type="ECO:0000313" key="3">
    <source>
        <dbReference type="EMBL" id="SBT71274.1"/>
    </source>
</evidence>
<dbReference type="VEuPathDB" id="PlasmoDB:PmUG01_09026700"/>
<evidence type="ECO:0000256" key="1">
    <source>
        <dbReference type="SAM" id="MobiDB-lite"/>
    </source>
</evidence>
<keyword evidence="2" id="KW-1133">Transmembrane helix</keyword>
<feature type="transmembrane region" description="Helical" evidence="2">
    <location>
        <begin position="498"/>
        <end position="520"/>
    </location>
</feature>
<feature type="compositionally biased region" description="Low complexity" evidence="1">
    <location>
        <begin position="152"/>
        <end position="161"/>
    </location>
</feature>
<keyword evidence="2" id="KW-0472">Membrane</keyword>
<sequence>MVFLKYYNLELFFCAIFFNYLGASTNSQPLNRRTHHSKDYKHHSNSNIKNLESHEPYMENNSHMNHGRQKRGNKAMIDGAAHNTHSGSDSNKHNSSDSIKHNSSDSIKHNSSDSNKHNSSDSNKHNSSDSIKHNSSDSIKHNSSDSIKHNSSDSNNHNSSDSIKHNSSDSNKHNSSDSNNHNSSDSNNHNSSDSNNHNSSNSNTRLSSERVMHDISESGVYHNIDGNNSNNGKHSAHRPLRRRNAIRLKKGNPNSLNTVQQEALIPFQNEDNTQDGIKGVKVFFPSFTKHNKKKNISLNKKDIESSNIELQNKLNYSINPTLSLVASKAIDGLLGGVHKHMQGPFSLDIDGSNNSPLAPQIVTPNLYSNVNPPFNMNNGISPSGAPVPTRPITSPQVAAVPSPTPNPPNIQPTVSNTVGGTVGGTAGGAIGAVAGAALGAGLRGGSPVTAAVNGTAYPQMNVQNLMSASQLAQNPNFNIHPTGTNLRDDPGNVNYNEVVTITIGIVICLILFCFIFGCLMKMCKPAKRRR</sequence>
<evidence type="ECO:0000313" key="4">
    <source>
        <dbReference type="Proteomes" id="UP000219799"/>
    </source>
</evidence>
<dbReference type="Proteomes" id="UP000219799">
    <property type="component" value="Chromosome 9"/>
</dbReference>
<feature type="region of interest" description="Disordered" evidence="1">
    <location>
        <begin position="32"/>
        <end position="207"/>
    </location>
</feature>
<gene>
    <name evidence="3" type="primary">PmlGA01_090018300</name>
    <name evidence="3" type="ORF">PMLGA01_090018300</name>
</gene>
<proteinExistence type="predicted"/>
<feature type="compositionally biased region" description="Basic and acidic residues" evidence="1">
    <location>
        <begin position="162"/>
        <end position="175"/>
    </location>
</feature>
<organism evidence="3 4">
    <name type="scientific">Plasmodium malariae</name>
    <dbReference type="NCBI Taxonomy" id="5858"/>
    <lineage>
        <taxon>Eukaryota</taxon>
        <taxon>Sar</taxon>
        <taxon>Alveolata</taxon>
        <taxon>Apicomplexa</taxon>
        <taxon>Aconoidasida</taxon>
        <taxon>Haemosporida</taxon>
        <taxon>Plasmodiidae</taxon>
        <taxon>Plasmodium</taxon>
        <taxon>Plasmodium (Plasmodium)</taxon>
    </lineage>
</organism>
<name>A0A1C3KCG5_PLAMA</name>
<feature type="region of interest" description="Disordered" evidence="1">
    <location>
        <begin position="220"/>
        <end position="239"/>
    </location>
</feature>
<feature type="compositionally biased region" description="Basic and acidic residues" evidence="1">
    <location>
        <begin position="90"/>
        <end position="151"/>
    </location>
</feature>
<feature type="compositionally biased region" description="Low complexity" evidence="1">
    <location>
        <begin position="176"/>
        <end position="203"/>
    </location>
</feature>